<dbReference type="RefSeq" id="WP_267301150.1">
    <property type="nucleotide sequence ID" value="NZ_JAOQJZ010000007.1"/>
</dbReference>
<evidence type="ECO:0000313" key="3">
    <source>
        <dbReference type="EMBL" id="MCU6705958.1"/>
    </source>
</evidence>
<proteinExistence type="predicted"/>
<organism evidence="3 4">
    <name type="scientific">Hominimerdicola aceti</name>
    <dbReference type="NCBI Taxonomy" id="2981726"/>
    <lineage>
        <taxon>Bacteria</taxon>
        <taxon>Bacillati</taxon>
        <taxon>Bacillota</taxon>
        <taxon>Clostridia</taxon>
        <taxon>Eubacteriales</taxon>
        <taxon>Oscillospiraceae</taxon>
        <taxon>Hominimerdicola</taxon>
    </lineage>
</organism>
<keyword evidence="2" id="KW-0472">Membrane</keyword>
<name>A0AAE3LHN7_9FIRM</name>
<protein>
    <recommendedName>
        <fullName evidence="5">YcxB-like protein domain-containing protein</fullName>
    </recommendedName>
</protein>
<keyword evidence="2" id="KW-1133">Transmembrane helix</keyword>
<evidence type="ECO:0000313" key="4">
    <source>
        <dbReference type="Proteomes" id="UP001208131"/>
    </source>
</evidence>
<evidence type="ECO:0000256" key="2">
    <source>
        <dbReference type="SAM" id="Phobius"/>
    </source>
</evidence>
<feature type="region of interest" description="Disordered" evidence="1">
    <location>
        <begin position="1"/>
        <end position="25"/>
    </location>
</feature>
<feature type="transmembrane region" description="Helical" evidence="2">
    <location>
        <begin position="74"/>
        <end position="92"/>
    </location>
</feature>
<comment type="caution">
    <text evidence="3">The sequence shown here is derived from an EMBL/GenBank/DDBJ whole genome shotgun (WGS) entry which is preliminary data.</text>
</comment>
<keyword evidence="4" id="KW-1185">Reference proteome</keyword>
<evidence type="ECO:0000256" key="1">
    <source>
        <dbReference type="SAM" id="MobiDB-lite"/>
    </source>
</evidence>
<dbReference type="Proteomes" id="UP001208131">
    <property type="component" value="Unassembled WGS sequence"/>
</dbReference>
<gene>
    <name evidence="3" type="ORF">OCV57_08465</name>
</gene>
<accession>A0AAE3LHN7</accession>
<dbReference type="EMBL" id="JAOQJZ010000007">
    <property type="protein sequence ID" value="MCU6705958.1"/>
    <property type="molecule type" value="Genomic_DNA"/>
</dbReference>
<evidence type="ECO:0008006" key="5">
    <source>
        <dbReference type="Google" id="ProtNLM"/>
    </source>
</evidence>
<dbReference type="AlphaFoldDB" id="A0AAE3LHN7"/>
<feature type="transmembrane region" description="Helical" evidence="2">
    <location>
        <begin position="98"/>
        <end position="116"/>
    </location>
</feature>
<reference evidence="3 4" key="1">
    <citation type="journal article" date="2021" name="ISME Commun">
        <title>Automated analysis of genomic sequences facilitates high-throughput and comprehensive description of bacteria.</title>
        <authorList>
            <person name="Hitch T.C.A."/>
        </authorList>
    </citation>
    <scope>NUCLEOTIDE SEQUENCE [LARGE SCALE GENOMIC DNA]</scope>
    <source>
        <strain evidence="3 4">Sanger_31</strain>
    </source>
</reference>
<keyword evidence="2" id="KW-0812">Transmembrane</keyword>
<sequence>MDNNENKNQETELEEVKTEETVETAEKAVDNADEVEEAKIEKEPVLSFEYDVKNEEEERAFLAFQRKFVYAHNWKITAAFGVVAVLFIVSIVRNPSGYLNWVLAFICLAIIVLTWYNTRRIRKYLMQALKPLEDDKYVFTLYDDSFKIETLPTEEEKQEEDFTPVPPRIVGFEDISLNVLENDEMFIIILKKETIYVLAKRVMNEQQQETLRKTFSELLDSDYEMIDNK</sequence>